<name>A0A9N9HV22_9GLOM</name>
<proteinExistence type="predicted"/>
<organism evidence="1 2">
    <name type="scientific">Ambispora leptoticha</name>
    <dbReference type="NCBI Taxonomy" id="144679"/>
    <lineage>
        <taxon>Eukaryota</taxon>
        <taxon>Fungi</taxon>
        <taxon>Fungi incertae sedis</taxon>
        <taxon>Mucoromycota</taxon>
        <taxon>Glomeromycotina</taxon>
        <taxon>Glomeromycetes</taxon>
        <taxon>Archaeosporales</taxon>
        <taxon>Ambisporaceae</taxon>
        <taxon>Ambispora</taxon>
    </lineage>
</organism>
<protein>
    <submittedName>
        <fullName evidence="1">5200_t:CDS:1</fullName>
    </submittedName>
</protein>
<accession>A0A9N9HV22</accession>
<dbReference type="Proteomes" id="UP000789508">
    <property type="component" value="Unassembled WGS sequence"/>
</dbReference>
<feature type="non-terminal residue" evidence="1">
    <location>
        <position position="1"/>
    </location>
</feature>
<evidence type="ECO:0000313" key="1">
    <source>
        <dbReference type="EMBL" id="CAG8707937.1"/>
    </source>
</evidence>
<keyword evidence="2" id="KW-1185">Reference proteome</keyword>
<comment type="caution">
    <text evidence="1">The sequence shown here is derived from an EMBL/GenBank/DDBJ whole genome shotgun (WGS) entry which is preliminary data.</text>
</comment>
<dbReference type="EMBL" id="CAJVPS010021551">
    <property type="protein sequence ID" value="CAG8707937.1"/>
    <property type="molecule type" value="Genomic_DNA"/>
</dbReference>
<dbReference type="AlphaFoldDB" id="A0A9N9HV22"/>
<evidence type="ECO:0000313" key="2">
    <source>
        <dbReference type="Proteomes" id="UP000789508"/>
    </source>
</evidence>
<reference evidence="1" key="1">
    <citation type="submission" date="2021-06" db="EMBL/GenBank/DDBJ databases">
        <authorList>
            <person name="Kallberg Y."/>
            <person name="Tangrot J."/>
            <person name="Rosling A."/>
        </authorList>
    </citation>
    <scope>NUCLEOTIDE SEQUENCE</scope>
    <source>
        <strain evidence="1">FL130A</strain>
    </source>
</reference>
<gene>
    <name evidence="1" type="ORF">ALEPTO_LOCUS11806</name>
</gene>
<dbReference type="OrthoDB" id="2447694at2759"/>
<sequence length="247" mass="28808">GAIEMFGDPPDFSYNTSLLLRNASKDQLLGVWTDDSFTKGWNNKERALARYISNVLIKELASAGKRERVTDSFVNFLLGVLEFNEYPLSLELKADCYFRVYNKKVTSETDFSIWKSNLFVIIDEDKHLHNVTKNTWWGECQIAGELLASAFVNHEEIRGRYHAQSLFAIRVIGTRFTFYRAEIEFNYLISLSEGFPTDKMYIYKYPVDQNTDQFPCLDYTDPDQRKEILEILIKIKNFVIQNKTVSR</sequence>